<evidence type="ECO:0000256" key="9">
    <source>
        <dbReference type="ARBA" id="ARBA00023136"/>
    </source>
</evidence>
<dbReference type="EC" id="2.4.1.-" evidence="10"/>
<keyword evidence="6 10" id="KW-0812">Transmembrane</keyword>
<gene>
    <name evidence="12" type="ORF">H257_07661</name>
</gene>
<keyword evidence="4 10" id="KW-0328">Glycosyltransferase</keyword>
<dbReference type="GO" id="GO:0005789">
    <property type="term" value="C:endoplasmic reticulum membrane"/>
    <property type="evidence" value="ECO:0007669"/>
    <property type="project" value="UniProtKB-SubCell"/>
</dbReference>
<evidence type="ECO:0000256" key="2">
    <source>
        <dbReference type="ARBA" id="ARBA00004922"/>
    </source>
</evidence>
<feature type="transmembrane region" description="Helical" evidence="10">
    <location>
        <begin position="338"/>
        <end position="356"/>
    </location>
</feature>
<evidence type="ECO:0000256" key="8">
    <source>
        <dbReference type="ARBA" id="ARBA00022989"/>
    </source>
</evidence>
<name>W4GIQ7_APHAT</name>
<protein>
    <recommendedName>
        <fullName evidence="10">Mannosyltransferase</fullName>
        <ecNumber evidence="10">2.4.1.-</ecNumber>
    </recommendedName>
</protein>
<dbReference type="PANTHER" id="PTHR22760:SF2">
    <property type="entry name" value="ALPHA-1,2-MANNOSYLTRANSFERASE ALG9"/>
    <property type="match status" value="1"/>
</dbReference>
<evidence type="ECO:0000256" key="4">
    <source>
        <dbReference type="ARBA" id="ARBA00022676"/>
    </source>
</evidence>
<dbReference type="STRING" id="112090.W4GIQ7"/>
<feature type="compositionally biased region" description="Polar residues" evidence="11">
    <location>
        <begin position="1"/>
        <end position="12"/>
    </location>
</feature>
<dbReference type="UniPathway" id="UPA00378"/>
<evidence type="ECO:0000256" key="10">
    <source>
        <dbReference type="RuleBase" id="RU363075"/>
    </source>
</evidence>
<feature type="transmembrane region" description="Helical" evidence="10">
    <location>
        <begin position="309"/>
        <end position="331"/>
    </location>
</feature>
<dbReference type="GeneID" id="20809657"/>
<evidence type="ECO:0000256" key="1">
    <source>
        <dbReference type="ARBA" id="ARBA00004477"/>
    </source>
</evidence>
<feature type="transmembrane region" description="Helical" evidence="10">
    <location>
        <begin position="362"/>
        <end position="382"/>
    </location>
</feature>
<evidence type="ECO:0000256" key="3">
    <source>
        <dbReference type="ARBA" id="ARBA00007063"/>
    </source>
</evidence>
<dbReference type="PANTHER" id="PTHR22760">
    <property type="entry name" value="GLYCOSYLTRANSFERASE"/>
    <property type="match status" value="1"/>
</dbReference>
<comment type="pathway">
    <text evidence="2">Protein modification; protein glycosylation.</text>
</comment>
<dbReference type="GO" id="GO:0006487">
    <property type="term" value="P:protein N-linked glycosylation"/>
    <property type="evidence" value="ECO:0007669"/>
    <property type="project" value="TreeGrafter"/>
</dbReference>
<evidence type="ECO:0000256" key="11">
    <source>
        <dbReference type="SAM" id="MobiDB-lite"/>
    </source>
</evidence>
<feature type="region of interest" description="Disordered" evidence="11">
    <location>
        <begin position="1"/>
        <end position="37"/>
    </location>
</feature>
<comment type="subcellular location">
    <subcellularLocation>
        <location evidence="1 10">Endoplasmic reticulum membrane</location>
        <topology evidence="1 10">Multi-pass membrane protein</topology>
    </subcellularLocation>
</comment>
<feature type="transmembrane region" description="Helical" evidence="10">
    <location>
        <begin position="250"/>
        <end position="271"/>
    </location>
</feature>
<feature type="transmembrane region" description="Helical" evidence="10">
    <location>
        <begin position="134"/>
        <end position="158"/>
    </location>
</feature>
<evidence type="ECO:0000256" key="5">
    <source>
        <dbReference type="ARBA" id="ARBA00022679"/>
    </source>
</evidence>
<dbReference type="RefSeq" id="XP_009831552.1">
    <property type="nucleotide sequence ID" value="XM_009833250.1"/>
</dbReference>
<dbReference type="OrthoDB" id="497541at2759"/>
<evidence type="ECO:0000256" key="7">
    <source>
        <dbReference type="ARBA" id="ARBA00022824"/>
    </source>
</evidence>
<feature type="transmembrane region" description="Helical" evidence="10">
    <location>
        <begin position="215"/>
        <end position="238"/>
    </location>
</feature>
<proteinExistence type="inferred from homology"/>
<dbReference type="EMBL" id="KI913129">
    <property type="protein sequence ID" value="ETV78833.1"/>
    <property type="molecule type" value="Genomic_DNA"/>
</dbReference>
<evidence type="ECO:0000256" key="6">
    <source>
        <dbReference type="ARBA" id="ARBA00022692"/>
    </source>
</evidence>
<keyword evidence="9 10" id="KW-0472">Membrane</keyword>
<keyword evidence="7 10" id="KW-0256">Endoplasmic reticulum</keyword>
<reference evidence="12" key="1">
    <citation type="submission" date="2013-12" db="EMBL/GenBank/DDBJ databases">
        <title>The Genome Sequence of Aphanomyces astaci APO3.</title>
        <authorList>
            <consortium name="The Broad Institute Genomics Platform"/>
            <person name="Russ C."/>
            <person name="Tyler B."/>
            <person name="van West P."/>
            <person name="Dieguez-Uribeondo J."/>
            <person name="Young S.K."/>
            <person name="Zeng Q."/>
            <person name="Gargeya S."/>
            <person name="Fitzgerald M."/>
            <person name="Abouelleil A."/>
            <person name="Alvarado L."/>
            <person name="Chapman S.B."/>
            <person name="Gainer-Dewar J."/>
            <person name="Goldberg J."/>
            <person name="Griggs A."/>
            <person name="Gujja S."/>
            <person name="Hansen M."/>
            <person name="Howarth C."/>
            <person name="Imamovic A."/>
            <person name="Ireland A."/>
            <person name="Larimer J."/>
            <person name="McCowan C."/>
            <person name="Murphy C."/>
            <person name="Pearson M."/>
            <person name="Poon T.W."/>
            <person name="Priest M."/>
            <person name="Roberts A."/>
            <person name="Saif S."/>
            <person name="Shea T."/>
            <person name="Sykes S."/>
            <person name="Wortman J."/>
            <person name="Nusbaum C."/>
            <person name="Birren B."/>
        </authorList>
    </citation>
    <scope>NUCLEOTIDE SEQUENCE [LARGE SCALE GENOMIC DNA]</scope>
    <source>
        <strain evidence="12">APO3</strain>
    </source>
</reference>
<feature type="compositionally biased region" description="Low complexity" evidence="11">
    <location>
        <begin position="18"/>
        <end position="30"/>
    </location>
</feature>
<accession>W4GIQ7</accession>
<dbReference type="Pfam" id="PF03901">
    <property type="entry name" value="Glyco_transf_22"/>
    <property type="match status" value="1"/>
</dbReference>
<dbReference type="VEuPathDB" id="FungiDB:H257_07661"/>
<feature type="transmembrane region" description="Helical" evidence="10">
    <location>
        <begin position="170"/>
        <end position="203"/>
    </location>
</feature>
<dbReference type="GO" id="GO:0000026">
    <property type="term" value="F:alpha-1,2-mannosyltransferase activity"/>
    <property type="evidence" value="ECO:0007669"/>
    <property type="project" value="TreeGrafter"/>
</dbReference>
<keyword evidence="8 10" id="KW-1133">Transmembrane helix</keyword>
<evidence type="ECO:0000313" key="12">
    <source>
        <dbReference type="EMBL" id="ETV78833.1"/>
    </source>
</evidence>
<sequence>MPQSDPTMSATMRSRKPATSTSTAASGLTASDKDSKKEDVHDQEEMRLWAPNFHSAFSLLAVVRVLSALINIISDCDETFNYWEPLHNLVYGFGLQTWEYSPAYALRSYLYLLVHAIPAKLGAIFVFGNTKLGFFFGLRVALAFFSAASEALFYRGIVHAFGPVVGRYTLVLLAFNSGLFLASTAFLPSSFVMYLLMLFSYSWMVSDTTFSTTALVAGVTAVLCGWPYVGVMCVPFFFDSIARFGVVRPIATGLVVVSLILSLELAVNYHYYHKLVLPALNIVLYNVLSSGSELYGTEPWHFYAQNLALNFNVAAVLAALSAPVTAITVVFRRHTRRQALFLTPLWIWLVIMTLQAHKEERFLFPVYPLLCAAAAVSLKAIAAVFPRRLGSFVAVLALVVYAALSAMRIASVTTQYGAPLRLYQHMSTELLATRGATSTHAMVVVCVGKEWHRFPSHFFFPNHVRLQFIRSGFHGQLPAYFNTTYDVPPHMNDLNQDEPSRYVPITTCDFVVDRTVPAASAHPDEPGFESDPDWTELHAEPYLLSEASHRGLRAFYVPFYTPSHVTFTSYAVYGRTDERQPAQ</sequence>
<dbReference type="InterPro" id="IPR005599">
    <property type="entry name" value="GPI_mannosylTrfase"/>
</dbReference>
<dbReference type="AlphaFoldDB" id="W4GIQ7"/>
<keyword evidence="5" id="KW-0808">Transferase</keyword>
<feature type="transmembrane region" description="Helical" evidence="10">
    <location>
        <begin position="109"/>
        <end position="128"/>
    </location>
</feature>
<feature type="transmembrane region" description="Helical" evidence="10">
    <location>
        <begin position="389"/>
        <end position="410"/>
    </location>
</feature>
<comment type="similarity">
    <text evidence="3 10">Belongs to the glycosyltransferase 22 family.</text>
</comment>
<organism evidence="12">
    <name type="scientific">Aphanomyces astaci</name>
    <name type="common">Crayfish plague agent</name>
    <dbReference type="NCBI Taxonomy" id="112090"/>
    <lineage>
        <taxon>Eukaryota</taxon>
        <taxon>Sar</taxon>
        <taxon>Stramenopiles</taxon>
        <taxon>Oomycota</taxon>
        <taxon>Saprolegniomycetes</taxon>
        <taxon>Saprolegniales</taxon>
        <taxon>Verrucalvaceae</taxon>
        <taxon>Aphanomyces</taxon>
    </lineage>
</organism>